<dbReference type="Proteomes" id="UP001631969">
    <property type="component" value="Unassembled WGS sequence"/>
</dbReference>
<keyword evidence="2" id="KW-1185">Reference proteome</keyword>
<organism evidence="1 2">
    <name type="scientific">Paenibacillus mesotrionivorans</name>
    <dbReference type="NCBI Taxonomy" id="3160968"/>
    <lineage>
        <taxon>Bacteria</taxon>
        <taxon>Bacillati</taxon>
        <taxon>Bacillota</taxon>
        <taxon>Bacilli</taxon>
        <taxon>Bacillales</taxon>
        <taxon>Paenibacillaceae</taxon>
        <taxon>Paenibacillus</taxon>
    </lineage>
</organism>
<reference evidence="1" key="1">
    <citation type="submission" date="2024-12" db="EMBL/GenBank/DDBJ databases">
        <authorList>
            <person name="Wu N."/>
        </authorList>
    </citation>
    <scope>NUCLEOTIDE SEQUENCE</scope>
    <source>
        <strain evidence="1">P15</strain>
    </source>
</reference>
<comment type="caution">
    <text evidence="1">The sequence shown here is derived from an EMBL/GenBank/DDBJ whole genome shotgun (WGS) entry which is preliminary data.</text>
</comment>
<proteinExistence type="predicted"/>
<evidence type="ECO:0000313" key="1">
    <source>
        <dbReference type="EMBL" id="MFM9331698.1"/>
    </source>
</evidence>
<sequence>MVKNKYVSKWTSALLILCMIVSMLPVWAPDTAYGKGPEDITVTLDGTVVGNRSVEAENAFRNFNVNGTGFASSPGFIQTEQDKDIKIQANGTMTSDDKASVTFEINVLDNPLLKAMAAGGDTEIVVGWDLLKLYEKKVLGVVVSTSVTTANFFVDGENILSGHSGGGTIGHKEETATIRPDSTIKIQVWLEDGEARAEGIFIKFQDKVAPTIKDYIFTSTGTERDNTKIGEKELFLKAGERMELTYPFSEPVKPSGDTFSLTTHYLFTNPAKTGLPGAGQNQGMRLPSSTDWTQFTDKLAYSYSPTPLHHSGNLPIKNGGELTDIPTEGGLNQSSLLEKIKAADFHDAAGNYLKVENFGKKASTASSSHMSGKAINPFDETVDSGNVISNNDGYRVIVDAVPPKYTFAANGIQPEIVTGSTLNGGDVIDFKVQLTEDTIVKAGLNADNLILHFNNGMKARYIKGENTDTWTFRAEVTDQDVDVALLKVIALSHESRAAQGYPDKGVIQDYAGNLLMDAAHTNKSAEPVPTDPSQQIPNTKIDWAKLSIDNQDPEFSYSYDSDGATDAVYGKKGKITIDANDPSVTAPPLDPDEAGFVRPSRGIYRPLNMTGPIGQDSPGVGLVYYYWSNKPENPLAALTDDNYAVIKRFSLTGEQPEGIFTGEPLKVANNKTNLLSPPAKAFASDASGPWYLHTWTADMTWDTARELMQYSKNKDFAINHPDMYSTWKNEYFASHPGASEADAEFYAKGEALKKVAEYDNPAMWTPEDYKHDDSNWIYNKAILLLDNKAPVLTAEIIAGDKPEVKALITATDKHSGIDAANVQYQWVKEHEAPSSIGWTTVPMDYIVSTQGHVFEDGTYDLYLQGADHAGNITAAQKSASATVNSSDKIEVSFSPTSTIFMKSQNVKLTITKVQVEAVAYAYSSSPVRPADSQFTPTVLAAVYGSGPVPNVPVVDSAAAPSVTSSVYAANTVTSAVYEHPTTVWVPADPALNGEQYLHIRVQEAGAQSYYFNQLYKFDNTAPAVTFNINGVNYAKPSHAVTVTATELQRPDDMKVSYQWVREDVPAPGDASPGWQTLPKDGKTTLDNSVLAAGETANFILYVYAIDGAGNAAITHTGTFRLSREDNSPVQVLQSDLIAFEGNETDGYKAVLQLELQNTTKHGFEYAISKDNGINWTNWMPYTNFVRTPVDAATPAQLQLKVKFRSPGGGESSPADVDTKAFNPAANNLYGIASYSTMKPVGSGAVSLTISVPAGVKVKPSATDNLAAPVHVKGNTYSIPQNGIYTFDLTDLTATDRKARLLAVVNNIDDTAPEGVIVYNITGPTSSNVTAELQTSEPVRVLNNEGARRHSFKENGSFTFEFEDEAGNKNTATATVANIDKTPPSVEIVATDKYGDNGSKTFKTIKDSQGNVILAEGIVLSVVKAANSTKDITVIQGENPVTMRDNGKVEFTVRDQNGNTTVVEKEISYIAPALETPEIVYEFVDENGQTLSPDKTVTVDGKTYAKGKVKVTLSGQVSAPNKIFLGTGPSIDKDNGNYLNQISGTDGRYSHSAIYSTNGLTKIAISDLLGQRIISPIEVTGLDNTAPELKLNRPVISVIRNQEGFNPYTDLGGYTVSDNLSAVDHLTVTISDLDLATTGKKSVTYTVTDELGNSATFTQSVVVLPNSGLMITGNGEVISSSLEEAVLFDTNTITFRVQGYDEMMVEGTKATNERATFSILYHSGLYREGQMKYIAEEISYEALTAQQFQVTFPKTGWYTIIVRTQEREREFASFFVGNKD</sequence>
<dbReference type="EMBL" id="JBJURJ010000021">
    <property type="protein sequence ID" value="MFM9331698.1"/>
    <property type="molecule type" value="Genomic_DNA"/>
</dbReference>
<gene>
    <name evidence="1" type="ORF">ACI1P1_25700</name>
</gene>
<protein>
    <submittedName>
        <fullName evidence="1">Uncharacterized protein</fullName>
    </submittedName>
</protein>
<name>A0ACC7P3Z7_9BACL</name>
<accession>A0ACC7P3Z7</accession>
<evidence type="ECO:0000313" key="2">
    <source>
        <dbReference type="Proteomes" id="UP001631969"/>
    </source>
</evidence>